<evidence type="ECO:0000256" key="18">
    <source>
        <dbReference type="RuleBase" id="RU000370"/>
    </source>
</evidence>
<feature type="transmembrane region" description="Helical" evidence="19">
    <location>
        <begin position="587"/>
        <end position="605"/>
    </location>
</feature>
<evidence type="ECO:0000256" key="9">
    <source>
        <dbReference type="ARBA" id="ARBA00022692"/>
    </source>
</evidence>
<evidence type="ECO:0000256" key="17">
    <source>
        <dbReference type="ARBA" id="ARBA00047816"/>
    </source>
</evidence>
<keyword evidence="10" id="KW-0479">Metal-binding</keyword>
<comment type="catalytic activity">
    <reaction evidence="17">
        <text>4 Fe(II)-[cytochrome c] + O2 + 8 H(+)(in) = 4 Fe(III)-[cytochrome c] + 2 H2O + 4 H(+)(out)</text>
        <dbReference type="Rhea" id="RHEA:11436"/>
        <dbReference type="Rhea" id="RHEA-COMP:10350"/>
        <dbReference type="Rhea" id="RHEA-COMP:14399"/>
        <dbReference type="ChEBI" id="CHEBI:15377"/>
        <dbReference type="ChEBI" id="CHEBI:15378"/>
        <dbReference type="ChEBI" id="CHEBI:15379"/>
        <dbReference type="ChEBI" id="CHEBI:29033"/>
        <dbReference type="ChEBI" id="CHEBI:29034"/>
        <dbReference type="EC" id="7.1.1.9"/>
    </reaction>
</comment>
<evidence type="ECO:0000256" key="4">
    <source>
        <dbReference type="ARBA" id="ARBA00012949"/>
    </source>
</evidence>
<dbReference type="EC" id="7.1.1.9" evidence="4"/>
<evidence type="ECO:0000256" key="6">
    <source>
        <dbReference type="ARBA" id="ARBA00022475"/>
    </source>
</evidence>
<keyword evidence="9 18" id="KW-0812">Transmembrane</keyword>
<dbReference type="SUPFAM" id="SSF81442">
    <property type="entry name" value="Cytochrome c oxidase subunit I-like"/>
    <property type="match status" value="1"/>
</dbReference>
<reference evidence="21 22" key="1">
    <citation type="submission" date="2021-03" db="EMBL/GenBank/DDBJ databases">
        <authorList>
            <person name="Xin L."/>
        </authorList>
    </citation>
    <scope>NUCLEOTIDE SEQUENCE [LARGE SCALE GENOMIC DNA]</scope>
    <source>
        <strain evidence="21 22">XHU 5031</strain>
    </source>
</reference>
<evidence type="ECO:0000256" key="16">
    <source>
        <dbReference type="ARBA" id="ARBA00023136"/>
    </source>
</evidence>
<dbReference type="PROSITE" id="PS50855">
    <property type="entry name" value="COX1"/>
    <property type="match status" value="1"/>
</dbReference>
<feature type="transmembrane region" description="Helical" evidence="19">
    <location>
        <begin position="127"/>
        <end position="148"/>
    </location>
</feature>
<feature type="transmembrane region" description="Helical" evidence="19">
    <location>
        <begin position="82"/>
        <end position="107"/>
    </location>
</feature>
<evidence type="ECO:0000256" key="14">
    <source>
        <dbReference type="ARBA" id="ARBA00023004"/>
    </source>
</evidence>
<feature type="transmembrane region" description="Helical" evidence="19">
    <location>
        <begin position="739"/>
        <end position="760"/>
    </location>
</feature>
<feature type="transmembrane region" description="Helical" evidence="19">
    <location>
        <begin position="289"/>
        <end position="312"/>
    </location>
</feature>
<feature type="transmembrane region" description="Helical" evidence="19">
    <location>
        <begin position="252"/>
        <end position="277"/>
    </location>
</feature>
<comment type="pathway">
    <text evidence="2">Energy metabolism; oxidative phosphorylation.</text>
</comment>
<keyword evidence="8 18" id="KW-0679">Respiratory chain</keyword>
<evidence type="ECO:0000256" key="1">
    <source>
        <dbReference type="ARBA" id="ARBA00004651"/>
    </source>
</evidence>
<organism evidence="21 22">
    <name type="scientific">Myceligenerans salitolerans</name>
    <dbReference type="NCBI Taxonomy" id="1230528"/>
    <lineage>
        <taxon>Bacteria</taxon>
        <taxon>Bacillati</taxon>
        <taxon>Actinomycetota</taxon>
        <taxon>Actinomycetes</taxon>
        <taxon>Micrococcales</taxon>
        <taxon>Promicromonosporaceae</taxon>
        <taxon>Myceligenerans</taxon>
    </lineage>
</organism>
<feature type="transmembrane region" description="Helical" evidence="19">
    <location>
        <begin position="812"/>
        <end position="834"/>
    </location>
</feature>
<dbReference type="Pfam" id="PF00115">
    <property type="entry name" value="COX1"/>
    <property type="match status" value="1"/>
</dbReference>
<keyword evidence="15" id="KW-0186">Copper</keyword>
<evidence type="ECO:0000256" key="8">
    <source>
        <dbReference type="ARBA" id="ARBA00022660"/>
    </source>
</evidence>
<keyword evidence="16 19" id="KW-0472">Membrane</keyword>
<feature type="transmembrane region" description="Helical" evidence="19">
    <location>
        <begin position="472"/>
        <end position="500"/>
    </location>
</feature>
<keyword evidence="14" id="KW-0408">Iron</keyword>
<sequence length="843" mass="90418">MTTTDQETRPTAEDRSRFEEVWARPRGWRRALTSVQHKSVGTRYMVTAAVFFFVGGIQALFMRVQLAQPEQQVLSAQTYNELFTMHGTTMMFLFAVPFLEGLAAYLLPLMLGARDMPFARYNTFNYWCYLFAGIILYSSFLVGMVPDAGWFAYVPLSGPEFADKAMDIWLFGLALAELAAIGAAIEMIVVVLGMRAPGMSLDRMPIFAWTMLCVAAMIILAFVPLLVGSMLLELDRNAGTAFFDVERGGDPLLWQHLFWIFGHPEVYVMFLPGAAIISQVVPVHSRHRLVGYPFVVAAVVVTAIMSLGLWVHHMYTTGLPPVTLSFFTAASMSISVASGVQVVAWITTLWSGRPRLTVPMLFSLGFLFTFVAGGITGVMVASAPFDAQAHDSYFVVAHFHYVLIGGMLFPVMAGLFHWWPKFTGRIPSARLGTVSFWLTFAGFHLTFFPMHLTGLWGMPRRVFTYDATLGVGLLNLLSTVGAFVLAAGFVLAATTLLVALRRGERSGPNPWGADSLEWAADSPPSSPNFGRIPVVGSRAPLWNPPPQDPELDGMAAAFDHAPQNVRATPFTTVLAARPGTAAVQARPSLWPLVTAGGLALVAVGLLVGSVWVVAASVLVIVAGFVAWELQNERELGAGEAREPVGGRYPVEAPGPRSPGWWGATAAAVVLVVAVATVAFSLLFLEVNAPVWPAGETLGRPWLSAGTGVALALAVAAAWWGSRHGPLDHAAASEARGVHLAATATAGLAGTAALALTVAQWVTSDLDPTAHAYDSGVLTLLGTQALAIVLGLGITGCAVVARLTHARDVRPRIMLQNSAMLWTGVLVVWAIAWAATDLVPVAVV</sequence>
<name>A0ABS3I9C6_9MICO</name>
<feature type="transmembrane region" description="Helical" evidence="19">
    <location>
        <begin position="701"/>
        <end position="719"/>
    </location>
</feature>
<keyword evidence="7 18" id="KW-0349">Heme</keyword>
<dbReference type="PROSITE" id="PS00077">
    <property type="entry name" value="COX1_CUB"/>
    <property type="match status" value="1"/>
</dbReference>
<keyword evidence="22" id="KW-1185">Reference proteome</keyword>
<dbReference type="PANTHER" id="PTHR10422">
    <property type="entry name" value="CYTOCHROME C OXIDASE SUBUNIT 1"/>
    <property type="match status" value="1"/>
</dbReference>
<feature type="transmembrane region" description="Helical" evidence="19">
    <location>
        <begin position="358"/>
        <end position="381"/>
    </location>
</feature>
<feature type="transmembrane region" description="Helical" evidence="19">
    <location>
        <begin position="660"/>
        <end position="681"/>
    </location>
</feature>
<keyword evidence="13 19" id="KW-1133">Transmembrane helix</keyword>
<keyword evidence="11" id="KW-1278">Translocase</keyword>
<feature type="transmembrane region" description="Helical" evidence="19">
    <location>
        <begin position="431"/>
        <end position="452"/>
    </location>
</feature>
<evidence type="ECO:0000256" key="5">
    <source>
        <dbReference type="ARBA" id="ARBA00022448"/>
    </source>
</evidence>
<comment type="caution">
    <text evidence="21">The sequence shown here is derived from an EMBL/GenBank/DDBJ whole genome shotgun (WGS) entry which is preliminary data.</text>
</comment>
<dbReference type="Proteomes" id="UP000664617">
    <property type="component" value="Unassembled WGS sequence"/>
</dbReference>
<dbReference type="PRINTS" id="PR01165">
    <property type="entry name" value="CYCOXIDASEI"/>
</dbReference>
<feature type="transmembrane region" description="Helical" evidence="19">
    <location>
        <begin position="780"/>
        <end position="800"/>
    </location>
</feature>
<reference evidence="22" key="2">
    <citation type="submission" date="2023-07" db="EMBL/GenBank/DDBJ databases">
        <title>Myceligenerans salitolerans sp. nov., a halotolerant actinomycete isolated from a salt lake in Xinjiang, China.</title>
        <authorList>
            <person name="Guan T."/>
        </authorList>
    </citation>
    <scope>NUCLEOTIDE SEQUENCE [LARGE SCALE GENOMIC DNA]</scope>
    <source>
        <strain evidence="22">XHU 5031</strain>
    </source>
</reference>
<dbReference type="InterPro" id="IPR023616">
    <property type="entry name" value="Cyt_c_oxase-like_su1_dom"/>
</dbReference>
<evidence type="ECO:0000256" key="11">
    <source>
        <dbReference type="ARBA" id="ARBA00022967"/>
    </source>
</evidence>
<feature type="transmembrane region" description="Helical" evidence="19">
    <location>
        <begin position="611"/>
        <end position="629"/>
    </location>
</feature>
<feature type="transmembrane region" description="Helical" evidence="19">
    <location>
        <begin position="168"/>
        <end position="194"/>
    </location>
</feature>
<dbReference type="Gene3D" id="1.10.287.70">
    <property type="match status" value="1"/>
</dbReference>
<dbReference type="RefSeq" id="WP_207274984.1">
    <property type="nucleotide sequence ID" value="NZ_JAFMPK010000032.1"/>
</dbReference>
<evidence type="ECO:0000256" key="7">
    <source>
        <dbReference type="ARBA" id="ARBA00022617"/>
    </source>
</evidence>
<evidence type="ECO:0000256" key="19">
    <source>
        <dbReference type="SAM" id="Phobius"/>
    </source>
</evidence>
<proteinExistence type="inferred from homology"/>
<evidence type="ECO:0000256" key="10">
    <source>
        <dbReference type="ARBA" id="ARBA00022723"/>
    </source>
</evidence>
<dbReference type="PANTHER" id="PTHR10422:SF35">
    <property type="entry name" value="CYTOCHROME BO(3) UBIQUINOL OXIDASE SUBUNIT 1"/>
    <property type="match status" value="1"/>
</dbReference>
<evidence type="ECO:0000256" key="12">
    <source>
        <dbReference type="ARBA" id="ARBA00022982"/>
    </source>
</evidence>
<accession>A0ABS3I9C6</accession>
<comment type="subcellular location">
    <subcellularLocation>
        <location evidence="1">Cell membrane</location>
        <topology evidence="1">Multi-pass membrane protein</topology>
    </subcellularLocation>
</comment>
<comment type="similarity">
    <text evidence="3 18">Belongs to the heme-copper respiratory oxidase family.</text>
</comment>
<dbReference type="NCBIfam" id="TIGR02891">
    <property type="entry name" value="CtaD_CoxA"/>
    <property type="match status" value="1"/>
</dbReference>
<evidence type="ECO:0000259" key="20">
    <source>
        <dbReference type="PROSITE" id="PS50855"/>
    </source>
</evidence>
<keyword evidence="6" id="KW-1003">Cell membrane</keyword>
<keyword evidence="5 18" id="KW-0813">Transport</keyword>
<feature type="transmembrane region" description="Helical" evidence="19">
    <location>
        <begin position="393"/>
        <end position="419"/>
    </location>
</feature>
<dbReference type="EMBL" id="JAFMPK010000032">
    <property type="protein sequence ID" value="MBO0609028.1"/>
    <property type="molecule type" value="Genomic_DNA"/>
</dbReference>
<dbReference type="InterPro" id="IPR036927">
    <property type="entry name" value="Cyt_c_oxase-like_su1_sf"/>
</dbReference>
<feature type="transmembrane region" description="Helical" evidence="19">
    <location>
        <begin position="44"/>
        <end position="62"/>
    </location>
</feature>
<dbReference type="InterPro" id="IPR014241">
    <property type="entry name" value="Cyt_c_oxidase_su1_bac"/>
</dbReference>
<evidence type="ECO:0000256" key="2">
    <source>
        <dbReference type="ARBA" id="ARBA00004673"/>
    </source>
</evidence>
<protein>
    <recommendedName>
        <fullName evidence="4">cytochrome-c oxidase</fullName>
        <ecNumber evidence="4">7.1.1.9</ecNumber>
    </recommendedName>
</protein>
<feature type="domain" description="Cytochrome oxidase subunit I profile" evidence="20">
    <location>
        <begin position="22"/>
        <end position="536"/>
    </location>
</feature>
<gene>
    <name evidence="21" type="primary">ctaD</name>
    <name evidence="21" type="ORF">J0911_08280</name>
</gene>
<evidence type="ECO:0000256" key="15">
    <source>
        <dbReference type="ARBA" id="ARBA00023008"/>
    </source>
</evidence>
<keyword evidence="12 18" id="KW-0249">Electron transport</keyword>
<feature type="transmembrane region" description="Helical" evidence="19">
    <location>
        <begin position="324"/>
        <end position="346"/>
    </location>
</feature>
<evidence type="ECO:0000313" key="21">
    <source>
        <dbReference type="EMBL" id="MBO0609028.1"/>
    </source>
</evidence>
<dbReference type="Gene3D" id="1.20.210.10">
    <property type="entry name" value="Cytochrome c oxidase-like, subunit I domain"/>
    <property type="match status" value="1"/>
</dbReference>
<dbReference type="InterPro" id="IPR000883">
    <property type="entry name" value="Cyt_C_Oxase_1"/>
</dbReference>
<dbReference type="InterPro" id="IPR023615">
    <property type="entry name" value="Cyt_c_Oxase_su1_BS"/>
</dbReference>
<evidence type="ECO:0000256" key="3">
    <source>
        <dbReference type="ARBA" id="ARBA00009578"/>
    </source>
</evidence>
<feature type="transmembrane region" description="Helical" evidence="19">
    <location>
        <begin position="206"/>
        <end position="232"/>
    </location>
</feature>
<evidence type="ECO:0000313" key="22">
    <source>
        <dbReference type="Proteomes" id="UP000664617"/>
    </source>
</evidence>
<evidence type="ECO:0000256" key="13">
    <source>
        <dbReference type="ARBA" id="ARBA00022989"/>
    </source>
</evidence>